<evidence type="ECO:0000313" key="4">
    <source>
        <dbReference type="Proteomes" id="UP000653156"/>
    </source>
</evidence>
<keyword evidence="4" id="KW-1185">Reference proteome</keyword>
<organism evidence="3 4">
    <name type="scientific">Paralysiella testudinis</name>
    <dbReference type="NCBI Taxonomy" id="2809020"/>
    <lineage>
        <taxon>Bacteria</taxon>
        <taxon>Pseudomonadati</taxon>
        <taxon>Pseudomonadota</taxon>
        <taxon>Betaproteobacteria</taxon>
        <taxon>Neisseriales</taxon>
        <taxon>Neisseriaceae</taxon>
        <taxon>Paralysiella</taxon>
    </lineage>
</organism>
<dbReference type="GO" id="GO:0004462">
    <property type="term" value="F:lactoylglutathione lyase activity"/>
    <property type="evidence" value="ECO:0007669"/>
    <property type="project" value="InterPro"/>
</dbReference>
<evidence type="ECO:0000259" key="2">
    <source>
        <dbReference type="PROSITE" id="PS51819"/>
    </source>
</evidence>
<dbReference type="PROSITE" id="PS51819">
    <property type="entry name" value="VOC"/>
    <property type="match status" value="1"/>
</dbReference>
<evidence type="ECO:0000256" key="1">
    <source>
        <dbReference type="ARBA" id="ARBA00022723"/>
    </source>
</evidence>
<evidence type="ECO:0000313" key="3">
    <source>
        <dbReference type="EMBL" id="QRQ82218.1"/>
    </source>
</evidence>
<name>A0A892ZIE6_9NEIS</name>
<dbReference type="PANTHER" id="PTHR36113">
    <property type="entry name" value="LYASE, PUTATIVE-RELATED-RELATED"/>
    <property type="match status" value="1"/>
</dbReference>
<dbReference type="InterPro" id="IPR051332">
    <property type="entry name" value="Fosfomycin_Res_Enzymes"/>
</dbReference>
<gene>
    <name evidence="3" type="primary">fos</name>
    <name evidence="3" type="ORF">JQU52_02015</name>
</gene>
<dbReference type="InterPro" id="IPR037523">
    <property type="entry name" value="VOC_core"/>
</dbReference>
<dbReference type="EMBL" id="CP069798">
    <property type="protein sequence ID" value="QRQ82218.1"/>
    <property type="molecule type" value="Genomic_DNA"/>
</dbReference>
<dbReference type="SUPFAM" id="SSF54593">
    <property type="entry name" value="Glyoxalase/Bleomycin resistance protein/Dihydroxybiphenyl dioxygenase"/>
    <property type="match status" value="1"/>
</dbReference>
<dbReference type="PANTHER" id="PTHR36113:SF6">
    <property type="entry name" value="FOSFOMYCIN RESISTANCE PROTEIN FOSX"/>
    <property type="match status" value="1"/>
</dbReference>
<dbReference type="GO" id="GO:0016740">
    <property type="term" value="F:transferase activity"/>
    <property type="evidence" value="ECO:0007669"/>
    <property type="project" value="UniProtKB-KW"/>
</dbReference>
<dbReference type="InterPro" id="IPR018146">
    <property type="entry name" value="Glyoxalase_1_CS"/>
</dbReference>
<accession>A0A892ZIE6</accession>
<proteinExistence type="predicted"/>
<dbReference type="Gene3D" id="3.10.180.10">
    <property type="entry name" value="2,3-Dihydroxybiphenyl 1,2-Dioxygenase, domain 1"/>
    <property type="match status" value="1"/>
</dbReference>
<keyword evidence="1" id="KW-0479">Metal-binding</keyword>
<dbReference type="InterPro" id="IPR004360">
    <property type="entry name" value="Glyas_Fos-R_dOase_dom"/>
</dbReference>
<dbReference type="NCBIfam" id="NF000496">
    <property type="entry name" value="Fos_GSH"/>
    <property type="match status" value="1"/>
</dbReference>
<dbReference type="AlphaFoldDB" id="A0A892ZIE6"/>
<protein>
    <submittedName>
        <fullName evidence="3">Fosfomycin resistance glutathione transferase</fullName>
    </submittedName>
</protein>
<keyword evidence="3" id="KW-0808">Transferase</keyword>
<dbReference type="KEGG" id="ptes:JQU52_02015"/>
<dbReference type="GO" id="GO:0046872">
    <property type="term" value="F:metal ion binding"/>
    <property type="evidence" value="ECO:0007669"/>
    <property type="project" value="UniProtKB-KW"/>
</dbReference>
<feature type="domain" description="VOC" evidence="2">
    <location>
        <begin position="4"/>
        <end position="112"/>
    </location>
</feature>
<sequence>MLSGLSHVTLAVLNVARSVDFYTQVLGLRVRVQWQGGAYLSCGALWLCLSEDEPCPKTDYTHLAFAIEAEHFDDFVRQIREQEVVEWRQNRSEGASLYLLDPDGHKLEIHVGSLDTRLNHLRSQPYPGLVWFD</sequence>
<dbReference type="Pfam" id="PF00903">
    <property type="entry name" value="Glyoxalase"/>
    <property type="match status" value="1"/>
</dbReference>
<dbReference type="RefSeq" id="WP_230339512.1">
    <property type="nucleotide sequence ID" value="NZ_CP069798.1"/>
</dbReference>
<reference evidence="3" key="1">
    <citation type="submission" date="2021-02" db="EMBL/GenBank/DDBJ databases">
        <title>Neisseriaceae sp. 26B isolated from the cloaca of a Common Toad-headed Turtle (Mesoclemmys nasuta).</title>
        <authorList>
            <person name="Spergser J."/>
            <person name="Busse H.-J."/>
        </authorList>
    </citation>
    <scope>NUCLEOTIDE SEQUENCE</scope>
    <source>
        <strain evidence="3">26B</strain>
    </source>
</reference>
<dbReference type="InterPro" id="IPR029068">
    <property type="entry name" value="Glyas_Bleomycin-R_OHBP_Dase"/>
</dbReference>
<dbReference type="Proteomes" id="UP000653156">
    <property type="component" value="Chromosome"/>
</dbReference>
<dbReference type="PROSITE" id="PS00934">
    <property type="entry name" value="GLYOXALASE_I_1"/>
    <property type="match status" value="1"/>
</dbReference>